<dbReference type="InterPro" id="IPR022695">
    <property type="entry name" value="Histidinol_DH_monofunct"/>
</dbReference>
<comment type="caution">
    <text evidence="10">The sequence shown here is derived from an EMBL/GenBank/DDBJ whole genome shotgun (WGS) entry which is preliminary data.</text>
</comment>
<feature type="active site" description="Proton acceptor" evidence="6">
    <location>
        <position position="330"/>
    </location>
</feature>
<evidence type="ECO:0000313" key="11">
    <source>
        <dbReference type="Proteomes" id="UP000017148"/>
    </source>
</evidence>
<feature type="binding site" evidence="7">
    <location>
        <position position="364"/>
    </location>
    <ligand>
        <name>substrate</name>
    </ligand>
</feature>
<keyword evidence="11" id="KW-1185">Reference proteome</keyword>
<evidence type="ECO:0000256" key="8">
    <source>
        <dbReference type="PIRSR" id="PIRSR000099-4"/>
    </source>
</evidence>
<dbReference type="PRINTS" id="PR00083">
    <property type="entry name" value="HOLDHDRGNASE"/>
</dbReference>
<dbReference type="PIRSF" id="PIRSF000099">
    <property type="entry name" value="Histidinol_dh"/>
    <property type="match status" value="1"/>
</dbReference>
<dbReference type="GO" id="GO:0046872">
    <property type="term" value="F:metal ion binding"/>
    <property type="evidence" value="ECO:0007669"/>
    <property type="project" value="UniProtKB-KW"/>
</dbReference>
<evidence type="ECO:0000256" key="1">
    <source>
        <dbReference type="ARBA" id="ARBA00010178"/>
    </source>
</evidence>
<dbReference type="GO" id="GO:0000105">
    <property type="term" value="P:L-histidine biosynthetic process"/>
    <property type="evidence" value="ECO:0007669"/>
    <property type="project" value="InterPro"/>
</dbReference>
<organism evidence="10 11">
    <name type="scientific">Chitinivibrio alkaliphilus ACht1</name>
    <dbReference type="NCBI Taxonomy" id="1313304"/>
    <lineage>
        <taxon>Bacteria</taxon>
        <taxon>Pseudomonadati</taxon>
        <taxon>Fibrobacterota</taxon>
        <taxon>Chitinivibrionia</taxon>
        <taxon>Chitinivibrionales</taxon>
        <taxon>Chitinivibrionaceae</taxon>
        <taxon>Chitinivibrio</taxon>
    </lineage>
</organism>
<evidence type="ECO:0000256" key="4">
    <source>
        <dbReference type="ARBA" id="ARBA00023002"/>
    </source>
</evidence>
<dbReference type="GO" id="GO:0005829">
    <property type="term" value="C:cytosol"/>
    <property type="evidence" value="ECO:0007669"/>
    <property type="project" value="TreeGrafter"/>
</dbReference>
<keyword evidence="2 8" id="KW-0479">Metal-binding</keyword>
<proteinExistence type="inferred from homology"/>
<dbReference type="InterPro" id="IPR016161">
    <property type="entry name" value="Ald_DH/histidinol_DH"/>
</dbReference>
<reference evidence="10 11" key="1">
    <citation type="journal article" date="2013" name="Environ. Microbiol.">
        <title>Genome analysis of Chitinivibrio alkaliphilus gen. nov., sp. nov., a novel extremely haloalkaliphilic anaerobic chitinolytic bacterium from the candidate phylum Termite Group 3.</title>
        <authorList>
            <person name="Sorokin D.Y."/>
            <person name="Gumerov V.M."/>
            <person name="Rakitin A.L."/>
            <person name="Beletsky A.V."/>
            <person name="Damste J.S."/>
            <person name="Muyzer G."/>
            <person name="Mardanov A.V."/>
            <person name="Ravin N.V."/>
        </authorList>
    </citation>
    <scope>NUCLEOTIDE SEQUENCE [LARGE SCALE GENOMIC DNA]</scope>
    <source>
        <strain evidence="10 11">ACht1</strain>
    </source>
</reference>
<evidence type="ECO:0000313" key="10">
    <source>
        <dbReference type="EMBL" id="ERP31898.1"/>
    </source>
</evidence>
<evidence type="ECO:0000256" key="3">
    <source>
        <dbReference type="ARBA" id="ARBA00022833"/>
    </source>
</evidence>
<dbReference type="STRING" id="1313304.CALK_1114"/>
<dbReference type="GO" id="GO:0051287">
    <property type="term" value="F:NAD binding"/>
    <property type="evidence" value="ECO:0007669"/>
    <property type="project" value="InterPro"/>
</dbReference>
<dbReference type="Gene3D" id="1.20.5.1300">
    <property type="match status" value="1"/>
</dbReference>
<sequence length="439" mass="47351">MKDIPIISYTSQEGKDLFARIEAERSARDTVVEERVNRIFEEIAAEKDAALFACCRRFDQRTLTGDTLCVSREEISRQAARVAPKLQETIRVAAERIEAYHARQVVDTSFSMETAEGTLSQRVLPLKRVALYIPGGYTVYPSTVLMNGIPARLAGVEEIVALTPCRNGELAPEIAFVLEYLGITTVYQMGGAHGVAALALGTESVAPVDKIVGPGNAYVAAAKKQAYGRVDIDSIAGPSEIAILADACADPHWMALDLLSQAEHGSGDETALFVTEDRALVTAVHAALLKAMEESPTRSVFENLSDHAIVLVHTASRSESYAVLNNVGPEHLEIVTEDPAADLEHIYTAAAVFLGPYTPVPLGDYFVGTNHVLPTGGAGRYASPLGVPDFQKRISVAEVHAAGLKQCAPHVSRFARAEKFIHHAMTVEARTGYSPEQSE</sequence>
<keyword evidence="3 8" id="KW-0862">Zinc</keyword>
<dbReference type="InterPro" id="IPR012131">
    <property type="entry name" value="Hstdl_DH"/>
</dbReference>
<dbReference type="PANTHER" id="PTHR21256">
    <property type="entry name" value="HISTIDINOL DEHYDROGENASE HDH"/>
    <property type="match status" value="1"/>
</dbReference>
<dbReference type="AlphaFoldDB" id="U7D7J1"/>
<dbReference type="FunFam" id="3.40.50.1980:FF:000001">
    <property type="entry name" value="Histidinol dehydrogenase"/>
    <property type="match status" value="1"/>
</dbReference>
<comment type="cofactor">
    <cofactor evidence="8">
        <name>Zn(2+)</name>
        <dbReference type="ChEBI" id="CHEBI:29105"/>
    </cofactor>
    <text evidence="8">Binds 1 zinc ion per subunit.</text>
</comment>
<feature type="binding site" evidence="8">
    <location>
        <position position="261"/>
    </location>
    <ligand>
        <name>Zn(2+)</name>
        <dbReference type="ChEBI" id="CHEBI:29105"/>
    </ligand>
</feature>
<dbReference type="GO" id="GO:0004399">
    <property type="term" value="F:histidinol dehydrogenase activity"/>
    <property type="evidence" value="ECO:0007669"/>
    <property type="project" value="InterPro"/>
</dbReference>
<dbReference type="PATRIC" id="fig|1313304.3.peg.1068"/>
<feature type="binding site" evidence="8">
    <location>
        <position position="423"/>
    </location>
    <ligand>
        <name>Zn(2+)</name>
        <dbReference type="ChEBI" id="CHEBI:29105"/>
    </ligand>
</feature>
<evidence type="ECO:0000256" key="2">
    <source>
        <dbReference type="ARBA" id="ARBA00022723"/>
    </source>
</evidence>
<feature type="active site" description="Proton acceptor" evidence="6">
    <location>
        <position position="331"/>
    </location>
</feature>
<evidence type="ECO:0000256" key="5">
    <source>
        <dbReference type="PIRNR" id="PIRNR000099"/>
    </source>
</evidence>
<feature type="binding site" evidence="7">
    <location>
        <position position="264"/>
    </location>
    <ligand>
        <name>substrate</name>
    </ligand>
</feature>
<feature type="binding site" evidence="7">
    <location>
        <position position="331"/>
    </location>
    <ligand>
        <name>substrate</name>
    </ligand>
</feature>
<feature type="binding site" evidence="7">
    <location>
        <position position="423"/>
    </location>
    <ligand>
        <name>substrate</name>
    </ligand>
</feature>
<gene>
    <name evidence="10" type="ORF">CALK_1114</name>
</gene>
<dbReference type="Pfam" id="PF00815">
    <property type="entry name" value="Histidinol_dh"/>
    <property type="match status" value="1"/>
</dbReference>
<dbReference type="Proteomes" id="UP000017148">
    <property type="component" value="Unassembled WGS sequence"/>
</dbReference>
<feature type="binding site" evidence="7">
    <location>
        <position position="418"/>
    </location>
    <ligand>
        <name>substrate</name>
    </ligand>
</feature>
<dbReference type="SUPFAM" id="SSF53720">
    <property type="entry name" value="ALDH-like"/>
    <property type="match status" value="1"/>
</dbReference>
<keyword evidence="4 5" id="KW-0560">Oxidoreductase</keyword>
<protein>
    <submittedName>
        <fullName evidence="10">Histidinol dehydrogenase</fullName>
    </submittedName>
</protein>
<dbReference type="RefSeq" id="WP_022636599.1">
    <property type="nucleotide sequence ID" value="NZ_ASJR01000008.1"/>
</dbReference>
<dbReference type="OrthoDB" id="9805269at2"/>
<dbReference type="CDD" id="cd06572">
    <property type="entry name" value="Histidinol_dh"/>
    <property type="match status" value="1"/>
</dbReference>
<dbReference type="EMBL" id="ASJR01000008">
    <property type="protein sequence ID" value="ERP31898.1"/>
    <property type="molecule type" value="Genomic_DNA"/>
</dbReference>
<dbReference type="InterPro" id="IPR001692">
    <property type="entry name" value="Histidinol_DH_CS"/>
</dbReference>
<evidence type="ECO:0000256" key="9">
    <source>
        <dbReference type="RuleBase" id="RU004175"/>
    </source>
</evidence>
<feature type="binding site" evidence="8">
    <location>
        <position position="264"/>
    </location>
    <ligand>
        <name>Zn(2+)</name>
        <dbReference type="ChEBI" id="CHEBI:29105"/>
    </ligand>
</feature>
<dbReference type="PROSITE" id="PS00611">
    <property type="entry name" value="HISOL_DEHYDROGENASE"/>
    <property type="match status" value="1"/>
</dbReference>
<feature type="binding site" evidence="7">
    <location>
        <position position="261"/>
    </location>
    <ligand>
        <name>substrate</name>
    </ligand>
</feature>
<evidence type="ECO:0000256" key="6">
    <source>
        <dbReference type="PIRSR" id="PIRSR000099-1"/>
    </source>
</evidence>
<feature type="binding site" evidence="8">
    <location>
        <position position="364"/>
    </location>
    <ligand>
        <name>Zn(2+)</name>
        <dbReference type="ChEBI" id="CHEBI:29105"/>
    </ligand>
</feature>
<dbReference type="PANTHER" id="PTHR21256:SF2">
    <property type="entry name" value="HISTIDINE BIOSYNTHESIS TRIFUNCTIONAL PROTEIN"/>
    <property type="match status" value="1"/>
</dbReference>
<accession>U7D7J1</accession>
<dbReference type="eggNOG" id="COG0141">
    <property type="taxonomic scope" value="Bacteria"/>
</dbReference>
<dbReference type="NCBIfam" id="TIGR00069">
    <property type="entry name" value="hisD"/>
    <property type="match status" value="1"/>
</dbReference>
<name>U7D7J1_9BACT</name>
<feature type="binding site" evidence="7">
    <location>
        <position position="239"/>
    </location>
    <ligand>
        <name>substrate</name>
    </ligand>
</feature>
<dbReference type="Gene3D" id="3.40.50.1980">
    <property type="entry name" value="Nitrogenase molybdenum iron protein domain"/>
    <property type="match status" value="2"/>
</dbReference>
<comment type="similarity">
    <text evidence="1 5 9">Belongs to the histidinol dehydrogenase family.</text>
</comment>
<evidence type="ECO:0000256" key="7">
    <source>
        <dbReference type="PIRSR" id="PIRSR000099-3"/>
    </source>
</evidence>